<reference evidence="4 5" key="1">
    <citation type="submission" date="2016-10" db="EMBL/GenBank/DDBJ databases">
        <authorList>
            <person name="de Groot N.N."/>
        </authorList>
    </citation>
    <scope>NUCLEOTIDE SEQUENCE [LARGE SCALE GENOMIC DNA]</scope>
    <source>
        <strain evidence="4 5">DSM 29619</strain>
    </source>
</reference>
<dbReference type="InterPro" id="IPR003593">
    <property type="entry name" value="AAA+_ATPase"/>
</dbReference>
<dbReference type="Gene3D" id="3.40.50.300">
    <property type="entry name" value="P-loop containing nucleotide triphosphate hydrolases"/>
    <property type="match status" value="1"/>
</dbReference>
<evidence type="ECO:0000256" key="2">
    <source>
        <dbReference type="ARBA" id="ARBA00022840"/>
    </source>
</evidence>
<evidence type="ECO:0000313" key="4">
    <source>
        <dbReference type="EMBL" id="SFC40642.1"/>
    </source>
</evidence>
<proteinExistence type="predicted"/>
<evidence type="ECO:0000313" key="5">
    <source>
        <dbReference type="Proteomes" id="UP000231644"/>
    </source>
</evidence>
<dbReference type="Proteomes" id="UP000231644">
    <property type="component" value="Unassembled WGS sequence"/>
</dbReference>
<dbReference type="PANTHER" id="PTHR43790:SF8">
    <property type="entry name" value="SUGAR ABC TRANSPORTER ATP-BINDING PROTEIN"/>
    <property type="match status" value="1"/>
</dbReference>
<dbReference type="Pfam" id="PF00005">
    <property type="entry name" value="ABC_tran"/>
    <property type="match status" value="1"/>
</dbReference>
<keyword evidence="1" id="KW-0547">Nucleotide-binding</keyword>
<dbReference type="SMART" id="SM00382">
    <property type="entry name" value="AAA"/>
    <property type="match status" value="1"/>
</dbReference>
<dbReference type="STRING" id="517719.SAMN05421762_0815"/>
<evidence type="ECO:0000259" key="3">
    <source>
        <dbReference type="PROSITE" id="PS50893"/>
    </source>
</evidence>
<dbReference type="AlphaFoldDB" id="A0A1I1IY41"/>
<dbReference type="InterPro" id="IPR003439">
    <property type="entry name" value="ABC_transporter-like_ATP-bd"/>
</dbReference>
<dbReference type="InterPro" id="IPR017871">
    <property type="entry name" value="ABC_transporter-like_CS"/>
</dbReference>
<accession>A0A1I1IY41</accession>
<dbReference type="PROSITE" id="PS50893">
    <property type="entry name" value="ABC_TRANSPORTER_2"/>
    <property type="match status" value="1"/>
</dbReference>
<sequence>MAENRKVILETKGLTKHYGGVQALNDADFKMFADEHIAIVGDNGAGKSTFVRNITGVEQRTRGEVFVDGEPVSFASPQEAREHGIETVYQNLALADHLDVPANIFLGREEVKFRLGPLSWLDKKAMAKRSKELLDETGIKIPDLRQPVAGMSGGQRQCVAISRAAGWGSKLIIMDEPTAALGIQETTRVEHIIRGLKERGVPVIIISHNLRQVFNLVDRIVVFRQGRIAGVLDAKTASGNDVVAMITGVDQGVHEDASYI</sequence>
<dbReference type="EMBL" id="FOLX01000001">
    <property type="protein sequence ID" value="SFC40642.1"/>
    <property type="molecule type" value="Genomic_DNA"/>
</dbReference>
<gene>
    <name evidence="4" type="ORF">SAMN05421762_0815</name>
</gene>
<dbReference type="PANTHER" id="PTHR43790">
    <property type="entry name" value="CARBOHYDRATE TRANSPORT ATP-BINDING PROTEIN MG119-RELATED"/>
    <property type="match status" value="1"/>
</dbReference>
<protein>
    <submittedName>
        <fullName evidence="4">Monosaccharide ABC transporter ATP-binding protein, CUT2 family</fullName>
    </submittedName>
</protein>
<dbReference type="SUPFAM" id="SSF52540">
    <property type="entry name" value="P-loop containing nucleoside triphosphate hydrolases"/>
    <property type="match status" value="1"/>
</dbReference>
<name>A0A1I1IY41_9RHOB</name>
<dbReference type="PROSITE" id="PS00211">
    <property type="entry name" value="ABC_TRANSPORTER_1"/>
    <property type="match status" value="1"/>
</dbReference>
<organism evidence="4 5">
    <name type="scientific">Pseudooceanicola nitratireducens</name>
    <dbReference type="NCBI Taxonomy" id="517719"/>
    <lineage>
        <taxon>Bacteria</taxon>
        <taxon>Pseudomonadati</taxon>
        <taxon>Pseudomonadota</taxon>
        <taxon>Alphaproteobacteria</taxon>
        <taxon>Rhodobacterales</taxon>
        <taxon>Paracoccaceae</taxon>
        <taxon>Pseudooceanicola</taxon>
    </lineage>
</organism>
<dbReference type="CDD" id="cd03216">
    <property type="entry name" value="ABC_Carb_Monos_I"/>
    <property type="match status" value="1"/>
</dbReference>
<evidence type="ECO:0000256" key="1">
    <source>
        <dbReference type="ARBA" id="ARBA00022741"/>
    </source>
</evidence>
<dbReference type="InterPro" id="IPR050107">
    <property type="entry name" value="ABC_carbohydrate_import_ATPase"/>
</dbReference>
<dbReference type="RefSeq" id="WP_093450685.1">
    <property type="nucleotide sequence ID" value="NZ_BAABWI010000001.1"/>
</dbReference>
<dbReference type="GO" id="GO:0005524">
    <property type="term" value="F:ATP binding"/>
    <property type="evidence" value="ECO:0007669"/>
    <property type="project" value="UniProtKB-KW"/>
</dbReference>
<dbReference type="OrthoDB" id="9805029at2"/>
<feature type="domain" description="ABC transporter" evidence="3">
    <location>
        <begin position="9"/>
        <end position="250"/>
    </location>
</feature>
<dbReference type="GO" id="GO:0016887">
    <property type="term" value="F:ATP hydrolysis activity"/>
    <property type="evidence" value="ECO:0007669"/>
    <property type="project" value="InterPro"/>
</dbReference>
<keyword evidence="2 4" id="KW-0067">ATP-binding</keyword>
<keyword evidence="5" id="KW-1185">Reference proteome</keyword>
<dbReference type="InterPro" id="IPR027417">
    <property type="entry name" value="P-loop_NTPase"/>
</dbReference>